<dbReference type="EMBL" id="JBHLYW010000003">
    <property type="protein sequence ID" value="MFC0075877.1"/>
    <property type="molecule type" value="Genomic_DNA"/>
</dbReference>
<dbReference type="Proteomes" id="UP001589734">
    <property type="component" value="Unassembled WGS sequence"/>
</dbReference>
<protein>
    <submittedName>
        <fullName evidence="2">DUF4369 domain-containing protein</fullName>
    </submittedName>
</protein>
<dbReference type="InterPro" id="IPR025380">
    <property type="entry name" value="DUF4369"/>
</dbReference>
<dbReference type="RefSeq" id="WP_379683427.1">
    <property type="nucleotide sequence ID" value="NZ_JBHLYW010000003.1"/>
</dbReference>
<organism evidence="2 3">
    <name type="scientific">Flavobacterium procerum</name>
    <dbReference type="NCBI Taxonomy" id="1455569"/>
    <lineage>
        <taxon>Bacteria</taxon>
        <taxon>Pseudomonadati</taxon>
        <taxon>Bacteroidota</taxon>
        <taxon>Flavobacteriia</taxon>
        <taxon>Flavobacteriales</taxon>
        <taxon>Flavobacteriaceae</taxon>
        <taxon>Flavobacterium</taxon>
    </lineage>
</organism>
<keyword evidence="3" id="KW-1185">Reference proteome</keyword>
<gene>
    <name evidence="2" type="ORF">ACFFLS_02410</name>
</gene>
<dbReference type="PROSITE" id="PS51257">
    <property type="entry name" value="PROKAR_LIPOPROTEIN"/>
    <property type="match status" value="1"/>
</dbReference>
<sequence>MKKTIIAFAALIIAASCSKKESTDTVHITGNIKGLKKGTLYIQRIVDTNLVAIDSIKIDGNSAFESTIKLESPEMLYLFLDRGVTNSLDNNILFFAEPGNMTINTDLDNFISSAKITGSKNQELYEQYEKINSRFIDENLSMVEPRFKAIKRQDQKALDSLNVKQESNIKRKYLYATNFALTNKDYEIAPYIAMSQIYDINVKFLDTIQKSMSPKVAKSLYGKKLTKYVADIKKEQQKAETAPATTANE</sequence>
<comment type="caution">
    <text evidence="2">The sequence shown here is derived from an EMBL/GenBank/DDBJ whole genome shotgun (WGS) entry which is preliminary data.</text>
</comment>
<proteinExistence type="predicted"/>
<name>A0ABV6BKB0_9FLAO</name>
<evidence type="ECO:0000313" key="3">
    <source>
        <dbReference type="Proteomes" id="UP001589734"/>
    </source>
</evidence>
<reference evidence="2 3" key="1">
    <citation type="submission" date="2024-09" db="EMBL/GenBank/DDBJ databases">
        <authorList>
            <person name="Sun Q."/>
            <person name="Mori K."/>
        </authorList>
    </citation>
    <scope>NUCLEOTIDE SEQUENCE [LARGE SCALE GENOMIC DNA]</scope>
    <source>
        <strain evidence="2 3">CGMCC 1.12926</strain>
    </source>
</reference>
<dbReference type="Pfam" id="PF14289">
    <property type="entry name" value="DUF4369"/>
    <property type="match status" value="1"/>
</dbReference>
<evidence type="ECO:0000259" key="1">
    <source>
        <dbReference type="Pfam" id="PF14289"/>
    </source>
</evidence>
<accession>A0ABV6BKB0</accession>
<evidence type="ECO:0000313" key="2">
    <source>
        <dbReference type="EMBL" id="MFC0075877.1"/>
    </source>
</evidence>
<feature type="domain" description="DUF4369" evidence="1">
    <location>
        <begin position="26"/>
        <end position="125"/>
    </location>
</feature>